<evidence type="ECO:0000313" key="5">
    <source>
        <dbReference type="Proteomes" id="UP000219193"/>
    </source>
</evidence>
<dbReference type="Pfam" id="PF02321">
    <property type="entry name" value="OEP"/>
    <property type="match status" value="2"/>
</dbReference>
<accession>A0A285X2G8</accession>
<gene>
    <name evidence="4" type="ORF">SAMN06296241_0736</name>
</gene>
<organism evidence="4 5">
    <name type="scientific">Salinimicrobium sediminis</name>
    <dbReference type="NCBI Taxonomy" id="1343891"/>
    <lineage>
        <taxon>Bacteria</taxon>
        <taxon>Pseudomonadati</taxon>
        <taxon>Bacteroidota</taxon>
        <taxon>Flavobacteriia</taxon>
        <taxon>Flavobacteriales</taxon>
        <taxon>Flavobacteriaceae</taxon>
        <taxon>Salinimicrobium</taxon>
    </lineage>
</organism>
<keyword evidence="2" id="KW-0732">Signal</keyword>
<dbReference type="AlphaFoldDB" id="A0A285X2G8"/>
<reference evidence="5" key="1">
    <citation type="submission" date="2017-09" db="EMBL/GenBank/DDBJ databases">
        <authorList>
            <person name="Varghese N."/>
            <person name="Submissions S."/>
        </authorList>
    </citation>
    <scope>NUCLEOTIDE SEQUENCE [LARGE SCALE GENOMIC DNA]</scope>
    <source>
        <strain evidence="5">CGMCC 1.12641</strain>
    </source>
</reference>
<evidence type="ECO:0000313" key="4">
    <source>
        <dbReference type="EMBL" id="SOC79216.1"/>
    </source>
</evidence>
<dbReference type="NCBIfam" id="TIGR01845">
    <property type="entry name" value="outer_NodT"/>
    <property type="match status" value="1"/>
</dbReference>
<dbReference type="GO" id="GO:0015562">
    <property type="term" value="F:efflux transmembrane transporter activity"/>
    <property type="evidence" value="ECO:0007669"/>
    <property type="project" value="InterPro"/>
</dbReference>
<dbReference type="OrthoDB" id="9770517at2"/>
<comment type="subcellular location">
    <subcellularLocation>
        <location evidence="2">Cell membrane</location>
        <topology evidence="2">Lipid-anchor</topology>
    </subcellularLocation>
</comment>
<keyword evidence="2 4" id="KW-0449">Lipoprotein</keyword>
<dbReference type="InterPro" id="IPR010131">
    <property type="entry name" value="MdtP/NodT-like"/>
</dbReference>
<proteinExistence type="inferred from homology"/>
<dbReference type="Gene3D" id="2.20.200.10">
    <property type="entry name" value="Outer membrane efflux proteins (OEP)"/>
    <property type="match status" value="1"/>
</dbReference>
<dbReference type="Gene3D" id="1.20.1600.10">
    <property type="entry name" value="Outer membrane efflux proteins (OEP)"/>
    <property type="match status" value="1"/>
</dbReference>
<dbReference type="InterPro" id="IPR003423">
    <property type="entry name" value="OMP_efflux"/>
</dbReference>
<sequence length="466" mass="52290">MKRLKVYKFILVPAVLLSLQSCFVAKDYQRPQVIEDEFYRTDRLPQDSSNVNEISWRGMFTDPVLTQYIEEGLENNIDIRVAIQQIEAAQAYVKQGKAAYFPTLGAGANVTHQELSGNSQFAALGNTSIDQFDLTANLSWEADIWGRIRSNDLAMQAAYLQSVAGHQAVKTELIANIASIYFRLLALDEQLRITEETIENRESSLETTRALKEAGVLTEVGVQQTQAQLYRAQAVRVDLVNNIRLLENTMSILLGDAPHDIQRTSLAEQQITTDLKIGVPAELLRNRPDVIAAEYNLVNAFQYVNVARSNFYPSLRLTAQGGFQSLDLAELLNTNSLFANIAGSLTQPIFNQRQIRTQYEVAQAQQEIAFLNFRRALITASREVSDALYNFEAAEETIQLKTLEFDSYDLATDYSEELLNNGMANYLEVLTARENALNARLELINAELNRLNAIVDLYQALGGGRE</sequence>
<feature type="coiled-coil region" evidence="3">
    <location>
        <begin position="427"/>
        <end position="454"/>
    </location>
</feature>
<keyword evidence="2" id="KW-1134">Transmembrane beta strand</keyword>
<evidence type="ECO:0000256" key="1">
    <source>
        <dbReference type="ARBA" id="ARBA00007613"/>
    </source>
</evidence>
<feature type="signal peptide" evidence="2">
    <location>
        <begin position="1"/>
        <end position="25"/>
    </location>
</feature>
<dbReference type="Proteomes" id="UP000219193">
    <property type="component" value="Unassembled WGS sequence"/>
</dbReference>
<dbReference type="SUPFAM" id="SSF56954">
    <property type="entry name" value="Outer membrane efflux proteins (OEP)"/>
    <property type="match status" value="1"/>
</dbReference>
<keyword evidence="2" id="KW-0472">Membrane</keyword>
<comment type="similarity">
    <text evidence="1 2">Belongs to the outer membrane factor (OMF) (TC 1.B.17) family.</text>
</comment>
<evidence type="ECO:0000256" key="3">
    <source>
        <dbReference type="SAM" id="Coils"/>
    </source>
</evidence>
<dbReference type="PANTHER" id="PTHR30203">
    <property type="entry name" value="OUTER MEMBRANE CATION EFFLUX PROTEIN"/>
    <property type="match status" value="1"/>
</dbReference>
<dbReference type="RefSeq" id="WP_097054972.1">
    <property type="nucleotide sequence ID" value="NZ_OCMF01000001.1"/>
</dbReference>
<keyword evidence="3" id="KW-0175">Coiled coil</keyword>
<keyword evidence="2" id="KW-0564">Palmitate</keyword>
<dbReference type="PROSITE" id="PS51257">
    <property type="entry name" value="PROKAR_LIPOPROTEIN"/>
    <property type="match status" value="1"/>
</dbReference>
<dbReference type="GO" id="GO:0005886">
    <property type="term" value="C:plasma membrane"/>
    <property type="evidence" value="ECO:0007669"/>
    <property type="project" value="UniProtKB-SubCell"/>
</dbReference>
<keyword evidence="5" id="KW-1185">Reference proteome</keyword>
<feature type="chain" id="PRO_5011812886" evidence="2">
    <location>
        <begin position="26"/>
        <end position="466"/>
    </location>
</feature>
<dbReference type="EMBL" id="OCMF01000001">
    <property type="protein sequence ID" value="SOC79216.1"/>
    <property type="molecule type" value="Genomic_DNA"/>
</dbReference>
<dbReference type="PANTHER" id="PTHR30203:SF33">
    <property type="entry name" value="BLR4455 PROTEIN"/>
    <property type="match status" value="1"/>
</dbReference>
<keyword evidence="2" id="KW-0812">Transmembrane</keyword>
<protein>
    <submittedName>
        <fullName evidence="4">Efflux transporter, outer membrane factor (OMF) lipoprotein, NodT family</fullName>
    </submittedName>
</protein>
<name>A0A285X2G8_9FLAO</name>
<evidence type="ECO:0000256" key="2">
    <source>
        <dbReference type="RuleBase" id="RU362097"/>
    </source>
</evidence>